<name>A0A672FGN0_SALFA</name>
<dbReference type="GO" id="GO:0050852">
    <property type="term" value="P:T cell receptor signaling pathway"/>
    <property type="evidence" value="ECO:0007669"/>
    <property type="project" value="TreeGrafter"/>
</dbReference>
<gene>
    <name evidence="3" type="primary">themis2</name>
</gene>
<dbReference type="InterPro" id="IPR025946">
    <property type="entry name" value="CABIT_dom"/>
</dbReference>
<feature type="domain" description="CABIT" evidence="2">
    <location>
        <begin position="21"/>
        <end position="63"/>
    </location>
</feature>
<organism evidence="3 4">
    <name type="scientific">Salarias fasciatus</name>
    <name type="common">Jewelled blenny</name>
    <name type="synonym">Blennius fasciatus</name>
    <dbReference type="NCBI Taxonomy" id="181472"/>
    <lineage>
        <taxon>Eukaryota</taxon>
        <taxon>Metazoa</taxon>
        <taxon>Chordata</taxon>
        <taxon>Craniata</taxon>
        <taxon>Vertebrata</taxon>
        <taxon>Euteleostomi</taxon>
        <taxon>Actinopterygii</taxon>
        <taxon>Neopterygii</taxon>
        <taxon>Teleostei</taxon>
        <taxon>Neoteleostei</taxon>
        <taxon>Acanthomorphata</taxon>
        <taxon>Ovalentaria</taxon>
        <taxon>Blenniimorphae</taxon>
        <taxon>Blenniiformes</taxon>
        <taxon>Blennioidei</taxon>
        <taxon>Blenniidae</taxon>
        <taxon>Salariinae</taxon>
        <taxon>Salarias</taxon>
    </lineage>
</organism>
<dbReference type="AlphaFoldDB" id="A0A672FGN0"/>
<dbReference type="GO" id="GO:0005634">
    <property type="term" value="C:nucleus"/>
    <property type="evidence" value="ECO:0007669"/>
    <property type="project" value="TreeGrafter"/>
</dbReference>
<dbReference type="Proteomes" id="UP000472267">
    <property type="component" value="Chromosome 11"/>
</dbReference>
<dbReference type="InterPro" id="IPR039671">
    <property type="entry name" value="THEMIS"/>
</dbReference>
<comment type="similarity">
    <text evidence="1">Belongs to the themis family.</text>
</comment>
<proteinExistence type="inferred from homology"/>
<dbReference type="Pfam" id="PF12736">
    <property type="entry name" value="CABIT"/>
    <property type="match status" value="2"/>
</dbReference>
<protein>
    <submittedName>
        <fullName evidence="3">Thymocyte selection associated family member 2</fullName>
    </submittedName>
</protein>
<evidence type="ECO:0000313" key="4">
    <source>
        <dbReference type="Proteomes" id="UP000472267"/>
    </source>
</evidence>
<dbReference type="GO" id="GO:0005737">
    <property type="term" value="C:cytoplasm"/>
    <property type="evidence" value="ECO:0007669"/>
    <property type="project" value="TreeGrafter"/>
</dbReference>
<evidence type="ECO:0000313" key="3">
    <source>
        <dbReference type="Ensembl" id="ENSSFAP00005005603.1"/>
    </source>
</evidence>
<keyword evidence="4" id="KW-1185">Reference proteome</keyword>
<dbReference type="PANTHER" id="PTHR15215">
    <property type="entry name" value="CABIT DOMAIN-CONTAINING PROTEIN"/>
    <property type="match status" value="1"/>
</dbReference>
<reference evidence="3" key="1">
    <citation type="submission" date="2019-06" db="EMBL/GenBank/DDBJ databases">
        <authorList>
            <consortium name="Wellcome Sanger Institute Data Sharing"/>
        </authorList>
    </citation>
    <scope>NUCLEOTIDE SEQUENCE [LARGE SCALE GENOMIC DNA]</scope>
</reference>
<reference evidence="3" key="2">
    <citation type="submission" date="2025-08" db="UniProtKB">
        <authorList>
            <consortium name="Ensembl"/>
        </authorList>
    </citation>
    <scope>IDENTIFICATION</scope>
</reference>
<reference evidence="3" key="3">
    <citation type="submission" date="2025-09" db="UniProtKB">
        <authorList>
            <consortium name="Ensembl"/>
        </authorList>
    </citation>
    <scope>IDENTIFICATION</scope>
</reference>
<evidence type="ECO:0000259" key="2">
    <source>
        <dbReference type="Pfam" id="PF12736"/>
    </source>
</evidence>
<sequence length="190" mass="20937">MAGMTALPLQQFIASLDQTCLPKIIQVCSGVYFQGSVYEISGSEVSFSTGDLLKVTAIELLSIHTRFLLLSLRPVGLDSCLPFTFTSRSKITLGNLTLGAGKALTVISIERHEGQEDQVRCHVEGQQEVSAEVCIPLSSRGEFYECEGEERFTLQEIMSSPSLQSRKLRACSLILMPKKCLLSENYSAFF</sequence>
<evidence type="ECO:0000256" key="1">
    <source>
        <dbReference type="ARBA" id="ARBA00006414"/>
    </source>
</evidence>
<feature type="domain" description="CABIT" evidence="2">
    <location>
        <begin position="74"/>
        <end position="164"/>
    </location>
</feature>
<accession>A0A672FGN0</accession>
<dbReference type="PANTHER" id="PTHR15215:SF2">
    <property type="entry name" value="PROTEIN THEMIS2"/>
    <property type="match status" value="1"/>
</dbReference>
<dbReference type="Ensembl" id="ENSSFAT00005005915.1">
    <property type="protein sequence ID" value="ENSSFAP00005005603.1"/>
    <property type="gene ID" value="ENSSFAG00005003484.1"/>
</dbReference>